<keyword evidence="5" id="KW-1185">Reference proteome</keyword>
<dbReference type="InterPro" id="IPR050766">
    <property type="entry name" value="Bact_Lucif_Oxidored"/>
</dbReference>
<dbReference type="InterPro" id="IPR036661">
    <property type="entry name" value="Luciferase-like_sf"/>
</dbReference>
<evidence type="ECO:0000256" key="1">
    <source>
        <dbReference type="ARBA" id="ARBA00023002"/>
    </source>
</evidence>
<evidence type="ECO:0000256" key="2">
    <source>
        <dbReference type="ARBA" id="ARBA00023033"/>
    </source>
</evidence>
<accession>A0A1M4MVB2</accession>
<evidence type="ECO:0000313" key="4">
    <source>
        <dbReference type="EMBL" id="SCM66242.1"/>
    </source>
</evidence>
<reference evidence="5" key="1">
    <citation type="submission" date="2016-09" db="EMBL/GenBank/DDBJ databases">
        <authorList>
            <person name="Wibberg D."/>
        </authorList>
    </citation>
    <scope>NUCLEOTIDE SEQUENCE [LARGE SCALE GENOMIC DNA]</scope>
</reference>
<dbReference type="InterPro" id="IPR011251">
    <property type="entry name" value="Luciferase-like_dom"/>
</dbReference>
<dbReference type="AlphaFoldDB" id="A0A1M4MVB2"/>
<name>A0A1M4MVB2_9RHOB</name>
<feature type="domain" description="Luciferase-like" evidence="3">
    <location>
        <begin position="1"/>
        <end position="313"/>
    </location>
</feature>
<proteinExistence type="predicted"/>
<keyword evidence="1" id="KW-0560">Oxidoreductase</keyword>
<dbReference type="PANTHER" id="PTHR30137">
    <property type="entry name" value="LUCIFERASE-LIKE MONOOXYGENASE"/>
    <property type="match status" value="1"/>
</dbReference>
<dbReference type="Gene3D" id="3.20.20.30">
    <property type="entry name" value="Luciferase-like domain"/>
    <property type="match status" value="1"/>
</dbReference>
<dbReference type="GO" id="GO:0016705">
    <property type="term" value="F:oxidoreductase activity, acting on paired donors, with incorporation or reduction of molecular oxygen"/>
    <property type="evidence" value="ECO:0007669"/>
    <property type="project" value="InterPro"/>
</dbReference>
<dbReference type="Pfam" id="PF00296">
    <property type="entry name" value="Bac_luciferase"/>
    <property type="match status" value="1"/>
</dbReference>
<dbReference type="EMBL" id="FMJB01000019">
    <property type="protein sequence ID" value="SCM66242.1"/>
    <property type="molecule type" value="Genomic_DNA"/>
</dbReference>
<organism evidence="4 5">
    <name type="scientific">Donghicola eburneus</name>
    <dbReference type="NCBI Taxonomy" id="393278"/>
    <lineage>
        <taxon>Bacteria</taxon>
        <taxon>Pseudomonadati</taxon>
        <taxon>Pseudomonadota</taxon>
        <taxon>Alphaproteobacteria</taxon>
        <taxon>Rhodobacterales</taxon>
        <taxon>Roseobacteraceae</taxon>
        <taxon>Donghicola</taxon>
    </lineage>
</organism>
<dbReference type="RefSeq" id="WP_072703288.1">
    <property type="nucleotide sequence ID" value="NZ_FMJB01000019.1"/>
</dbReference>
<protein>
    <recommendedName>
        <fullName evidence="3">Luciferase-like domain-containing protein</fullName>
    </recommendedName>
</protein>
<dbReference type="SUPFAM" id="SSF51679">
    <property type="entry name" value="Bacterial luciferase-like"/>
    <property type="match status" value="1"/>
</dbReference>
<dbReference type="PANTHER" id="PTHR30137:SF8">
    <property type="entry name" value="BLR5498 PROTEIN"/>
    <property type="match status" value="1"/>
</dbReference>
<keyword evidence="2" id="KW-0503">Monooxygenase</keyword>
<dbReference type="GO" id="GO:0005829">
    <property type="term" value="C:cytosol"/>
    <property type="evidence" value="ECO:0007669"/>
    <property type="project" value="TreeGrafter"/>
</dbReference>
<gene>
    <name evidence="4" type="ORF">KARMA_0416</name>
</gene>
<dbReference type="Proteomes" id="UP000184085">
    <property type="component" value="Unassembled WGS sequence"/>
</dbReference>
<evidence type="ECO:0000313" key="5">
    <source>
        <dbReference type="Proteomes" id="UP000184085"/>
    </source>
</evidence>
<sequence>MEFSLFAHMERLNPQQPHAVLYEEFLDLCKLADDGGMRAIWTGEHHGMEFTIAPNPLMSLVDLAHHTKNVRLGTGTVIAPFWHPIKLAGEAAAADLMTGGRLELGIARGAYVYEYERVMPGMDAWEAGLRMRETAPTLRKLWQGDYAHEGQFYSFPCSTSSPKPVQQDGPPIWIAARDPNSHQFGVHNGFNIQVTPLWQGIEEITTLMERFDAACETHDGTRPKIMLLHHTYVGRDEEDVGHAAQDLARYYAYFGAWFQNKRPISQGLMPELTDEEVAANPITNAKSLLNDLTIGTSQQVIDKIKRYEDMGYDEFAFWVDSGMSAEKKHASLSRFIDEVMPAFH</sequence>
<evidence type="ECO:0000259" key="3">
    <source>
        <dbReference type="Pfam" id="PF00296"/>
    </source>
</evidence>
<dbReference type="GO" id="GO:0004497">
    <property type="term" value="F:monooxygenase activity"/>
    <property type="evidence" value="ECO:0007669"/>
    <property type="project" value="UniProtKB-KW"/>
</dbReference>